<dbReference type="EC" id="3.4.-.-" evidence="9"/>
<dbReference type="GO" id="GO:0006508">
    <property type="term" value="P:proteolysis"/>
    <property type="evidence" value="ECO:0007669"/>
    <property type="project" value="UniProtKB-KW"/>
</dbReference>
<dbReference type="GO" id="GO:0046872">
    <property type="term" value="F:metal ion binding"/>
    <property type="evidence" value="ECO:0007669"/>
    <property type="project" value="UniProtKB-KW"/>
</dbReference>
<evidence type="ECO:0000256" key="9">
    <source>
        <dbReference type="RuleBase" id="RU361240"/>
    </source>
</evidence>
<dbReference type="OrthoDB" id="2214at2759"/>
<organism evidence="11 12">
    <name type="scientific">Choanephora cucurbitarum</name>
    <dbReference type="NCBI Taxonomy" id="101091"/>
    <lineage>
        <taxon>Eukaryota</taxon>
        <taxon>Fungi</taxon>
        <taxon>Fungi incertae sedis</taxon>
        <taxon>Mucoromycota</taxon>
        <taxon>Mucoromycotina</taxon>
        <taxon>Mucoromycetes</taxon>
        <taxon>Mucorales</taxon>
        <taxon>Mucorineae</taxon>
        <taxon>Choanephoraceae</taxon>
        <taxon>Choanephoroideae</taxon>
        <taxon>Choanephora</taxon>
    </lineage>
</organism>
<keyword evidence="9" id="KW-0479">Metal-binding</keyword>
<proteinExistence type="inferred from homology"/>
<evidence type="ECO:0000313" key="12">
    <source>
        <dbReference type="Proteomes" id="UP000093000"/>
    </source>
</evidence>
<dbReference type="Gene3D" id="1.10.10.970">
    <property type="entry name" value="RNA 2'-phosphotransferase, Tpt1/KptA family, N-terminal domain"/>
    <property type="match status" value="1"/>
</dbReference>
<evidence type="ECO:0000256" key="6">
    <source>
        <dbReference type="ARBA" id="ARBA00023027"/>
    </source>
</evidence>
<keyword evidence="12" id="KW-1185">Reference proteome</keyword>
<comment type="similarity">
    <text evidence="7">Belongs to the peptidase M28 family. M28E subfamily.</text>
</comment>
<evidence type="ECO:0000259" key="10">
    <source>
        <dbReference type="Pfam" id="PF04389"/>
    </source>
</evidence>
<keyword evidence="6" id="KW-0520">NAD</keyword>
<dbReference type="SUPFAM" id="SSF56399">
    <property type="entry name" value="ADP-ribosylation"/>
    <property type="match status" value="1"/>
</dbReference>
<dbReference type="Gene3D" id="3.20.170.30">
    <property type="match status" value="1"/>
</dbReference>
<feature type="signal peptide" evidence="9">
    <location>
        <begin position="1"/>
        <end position="20"/>
    </location>
</feature>
<dbReference type="InterPro" id="IPR042080">
    <property type="entry name" value="RNA_2'-PTrans_N"/>
</dbReference>
<sequence length="582" mass="65452">MKFLSLSLLSVTALTTFASAGPLAVFDQLRVYTSSEPELRLIQYSEDSPAKWMTEADKEALLRAGIHYMDITEHPNPPVMASTSLWKPDIPKNAKYQDEVSPFIGNLTTETMKDNLKEFTNFRNRYYKSNYGAQSCRWLIQQIRDVADGFDHVSVKEFEHSWDQFSIIARFEGLNKDLKDELVIVGAHQDSVNMWLPSFGRSPGADDDGSGTVTILEAFRSLVHNGFKPERPVEFHWYSGEEAGLLGSQAVSEAYAKEGKRVVAMLQNDMTGYVGTDKEVIGIVTDHVDEKLTDFLKNLVDNYADIPYVLTKCGYACSDHASWRKLGFPSAFTIESTFEDSNHYIHTTGDTMDKLSFDHMKEFSKVAVGFAVELSHELELTPQETTRISKLLSYILRHGAVKEKIAISSDGYVSVNQLLSHPKFKNVTIEQIQFVVDNNDKKRFELTQSTADEYLIRASQGHSLKTVTSEQLLEPITAPLDTPVIHGTTQKAWSLIKQQGLSTMNRNHIHFAVGLPGDANVKSGIRKTSEIFIYINVEKAKDDGILFYRSNNNVILSDGKQGILSPHYFEKVTDKEGALIEF</sequence>
<dbReference type="AlphaFoldDB" id="A0A1C7N4K4"/>
<gene>
    <name evidence="11" type="primary">LAP1</name>
    <name evidence="11" type="ORF">A0J61_07962</name>
</gene>
<keyword evidence="9" id="KW-0645">Protease</keyword>
<comment type="catalytic activity">
    <reaction evidence="8">
        <text>2'-phospho-[ligated tRNA] + NAD(+) = mature tRNA + ADP-alpha-D-ribose 1'',2''-cyclic phosphate + nicotinamide</text>
        <dbReference type="Rhea" id="RHEA:23324"/>
        <dbReference type="Rhea" id="RHEA-COMP:11106"/>
        <dbReference type="Rhea" id="RHEA-COMP:11107"/>
        <dbReference type="ChEBI" id="CHEBI:17154"/>
        <dbReference type="ChEBI" id="CHEBI:57540"/>
        <dbReference type="ChEBI" id="CHEBI:76596"/>
        <dbReference type="ChEBI" id="CHEBI:82883"/>
        <dbReference type="ChEBI" id="CHEBI:85027"/>
        <dbReference type="EC" id="2.7.1.160"/>
    </reaction>
</comment>
<evidence type="ECO:0000256" key="2">
    <source>
        <dbReference type="ARBA" id="ARBA00009836"/>
    </source>
</evidence>
<dbReference type="EMBL" id="LUGH01000572">
    <property type="protein sequence ID" value="OBZ83991.1"/>
    <property type="molecule type" value="Genomic_DNA"/>
</dbReference>
<feature type="chain" id="PRO_5008810981" description="Peptide hydrolase" evidence="9">
    <location>
        <begin position="21"/>
        <end position="582"/>
    </location>
</feature>
<dbReference type="Pfam" id="PF04389">
    <property type="entry name" value="Peptidase_M28"/>
    <property type="match status" value="1"/>
</dbReference>
<dbReference type="STRING" id="101091.A0A1C7N4K4"/>
<dbReference type="SUPFAM" id="SSF53187">
    <property type="entry name" value="Zn-dependent exopeptidases"/>
    <property type="match status" value="1"/>
</dbReference>
<comment type="similarity">
    <text evidence="2">Belongs to the KptA/TPT1 family.</text>
</comment>
<dbReference type="PANTHER" id="PTHR12684:SF2">
    <property type="entry name" value="TRNA 2'-PHOSPHOTRANSFERASE 1"/>
    <property type="match status" value="1"/>
</dbReference>
<dbReference type="GO" id="GO:0000215">
    <property type="term" value="F:tRNA 2'-phosphotransferase activity"/>
    <property type="evidence" value="ECO:0007669"/>
    <property type="project" value="UniProtKB-EC"/>
</dbReference>
<keyword evidence="9" id="KW-0862">Zinc</keyword>
<dbReference type="Gene3D" id="3.40.630.10">
    <property type="entry name" value="Zn peptidases"/>
    <property type="match status" value="1"/>
</dbReference>
<dbReference type="PANTHER" id="PTHR12684">
    <property type="entry name" value="PUTATIVE PHOSPHOTRANSFERASE"/>
    <property type="match status" value="1"/>
</dbReference>
<dbReference type="InterPro" id="IPR002745">
    <property type="entry name" value="Ptrans_KptA/Tpt1"/>
</dbReference>
<keyword evidence="5 9" id="KW-0732">Signal</keyword>
<dbReference type="FunFam" id="3.40.630.10:FF:000042">
    <property type="entry name" value="Peptide hydrolase"/>
    <property type="match status" value="1"/>
</dbReference>
<evidence type="ECO:0000313" key="11">
    <source>
        <dbReference type="EMBL" id="OBZ83991.1"/>
    </source>
</evidence>
<dbReference type="InterPro" id="IPR042081">
    <property type="entry name" value="RNA_2'-PTrans_C"/>
</dbReference>
<comment type="function">
    <text evidence="1">Catalyzes the last step of tRNA splicing, the transfer of the splice junction 2'-phosphate from ligated tRNA to NAD to produce ADP-ribose 1''-2'' cyclic phosphate.</text>
</comment>
<dbReference type="InParanoid" id="A0A1C7N4K4"/>
<evidence type="ECO:0000256" key="3">
    <source>
        <dbReference type="ARBA" id="ARBA00022438"/>
    </source>
</evidence>
<dbReference type="CDD" id="cd03879">
    <property type="entry name" value="M28_AAP"/>
    <property type="match status" value="1"/>
</dbReference>
<dbReference type="Proteomes" id="UP000093000">
    <property type="component" value="Unassembled WGS sequence"/>
</dbReference>
<protein>
    <recommendedName>
        <fullName evidence="9">Peptide hydrolase</fullName>
        <ecNumber evidence="9">3.4.-.-</ecNumber>
    </recommendedName>
</protein>
<dbReference type="GO" id="GO:0006388">
    <property type="term" value="P:tRNA splicing, via endonucleolytic cleavage and ligation"/>
    <property type="evidence" value="ECO:0007669"/>
    <property type="project" value="TreeGrafter"/>
</dbReference>
<accession>A0A1C7N4K4</accession>
<reference evidence="11 12" key="1">
    <citation type="submission" date="2016-03" db="EMBL/GenBank/DDBJ databases">
        <title>Choanephora cucurbitarum.</title>
        <authorList>
            <person name="Min B."/>
            <person name="Park H."/>
            <person name="Park J.-H."/>
            <person name="Shin H.-D."/>
            <person name="Choi I.-G."/>
        </authorList>
    </citation>
    <scope>NUCLEOTIDE SEQUENCE [LARGE SCALE GENOMIC DNA]</scope>
    <source>
        <strain evidence="11 12">KUS-F28377</strain>
    </source>
</reference>
<evidence type="ECO:0000256" key="4">
    <source>
        <dbReference type="ARBA" id="ARBA00022679"/>
    </source>
</evidence>
<keyword evidence="3 11" id="KW-0031">Aminopeptidase</keyword>
<evidence type="ECO:0000256" key="7">
    <source>
        <dbReference type="ARBA" id="ARBA00043962"/>
    </source>
</evidence>
<name>A0A1C7N4K4_9FUNG</name>
<evidence type="ECO:0000256" key="1">
    <source>
        <dbReference type="ARBA" id="ARBA00003343"/>
    </source>
</evidence>
<dbReference type="InterPro" id="IPR007484">
    <property type="entry name" value="Peptidase_M28"/>
</dbReference>
<keyword evidence="4" id="KW-0808">Transferase</keyword>
<comment type="caution">
    <text evidence="11">The sequence shown here is derived from an EMBL/GenBank/DDBJ whole genome shotgun (WGS) entry which is preliminary data.</text>
</comment>
<feature type="domain" description="Peptidase M28" evidence="10">
    <location>
        <begin position="167"/>
        <end position="368"/>
    </location>
</feature>
<dbReference type="Pfam" id="PF01885">
    <property type="entry name" value="PTS_2-RNA"/>
    <property type="match status" value="1"/>
</dbReference>
<dbReference type="GO" id="GO:0004177">
    <property type="term" value="F:aminopeptidase activity"/>
    <property type="evidence" value="ECO:0007669"/>
    <property type="project" value="UniProtKB-KW"/>
</dbReference>
<evidence type="ECO:0000256" key="8">
    <source>
        <dbReference type="ARBA" id="ARBA00047949"/>
    </source>
</evidence>
<evidence type="ECO:0000256" key="5">
    <source>
        <dbReference type="ARBA" id="ARBA00022729"/>
    </source>
</evidence>
<keyword evidence="9" id="KW-0378">Hydrolase</keyword>